<dbReference type="EMBL" id="DTLI01000123">
    <property type="protein sequence ID" value="HHS52147.1"/>
    <property type="molecule type" value="Genomic_DNA"/>
</dbReference>
<accession>A0A7C6A982</accession>
<gene>
    <name evidence="1" type="ORF">ENW73_04685</name>
</gene>
<sequence>MKLNLDIKINPFGGLIDLAAIIKRLLDISEKSIFFKRIIKKSNYVMIKQPDFGKIIFDENRPIDYQPEN</sequence>
<reference evidence="1" key="1">
    <citation type="journal article" date="2020" name="mSystems">
        <title>Genome- and Community-Level Interaction Insights into Carbon Utilization and Element Cycling Functions of Hydrothermarchaeota in Hydrothermal Sediment.</title>
        <authorList>
            <person name="Zhou Z."/>
            <person name="Liu Y."/>
            <person name="Xu W."/>
            <person name="Pan J."/>
            <person name="Luo Z.H."/>
            <person name="Li M."/>
        </authorList>
    </citation>
    <scope>NUCLEOTIDE SEQUENCE [LARGE SCALE GENOMIC DNA]</scope>
    <source>
        <strain evidence="1">SpSt-876</strain>
    </source>
</reference>
<proteinExistence type="predicted"/>
<dbReference type="AlphaFoldDB" id="A0A7C6A982"/>
<name>A0A7C6A982_UNCW3</name>
<evidence type="ECO:0000313" key="1">
    <source>
        <dbReference type="EMBL" id="HHS52147.1"/>
    </source>
</evidence>
<comment type="caution">
    <text evidence="1">The sequence shown here is derived from an EMBL/GenBank/DDBJ whole genome shotgun (WGS) entry which is preliminary data.</text>
</comment>
<organism evidence="1">
    <name type="scientific">candidate division WOR-3 bacterium</name>
    <dbReference type="NCBI Taxonomy" id="2052148"/>
    <lineage>
        <taxon>Bacteria</taxon>
        <taxon>Bacteria division WOR-3</taxon>
    </lineage>
</organism>
<protein>
    <submittedName>
        <fullName evidence="1">Uncharacterized protein</fullName>
    </submittedName>
</protein>